<dbReference type="GO" id="GO:0005829">
    <property type="term" value="C:cytosol"/>
    <property type="evidence" value="ECO:0007669"/>
    <property type="project" value="TreeGrafter"/>
</dbReference>
<proteinExistence type="predicted"/>
<dbReference type="Proteomes" id="UP000250443">
    <property type="component" value="Unassembled WGS sequence"/>
</dbReference>
<dbReference type="PANTHER" id="PTHR10728">
    <property type="entry name" value="CYTOSOLIC PHOSPHOLIPASE A2"/>
    <property type="match status" value="1"/>
</dbReference>
<dbReference type="GO" id="GO:0004623">
    <property type="term" value="F:phospholipase A2 activity"/>
    <property type="evidence" value="ECO:0007669"/>
    <property type="project" value="TreeGrafter"/>
</dbReference>
<reference evidence="3 4" key="1">
    <citation type="submission" date="2018-06" db="EMBL/GenBank/DDBJ databases">
        <authorList>
            <consortium name="Pathogen Informatics"/>
            <person name="Doyle S."/>
        </authorList>
    </citation>
    <scope>NUCLEOTIDE SEQUENCE [LARGE SCALE GENOMIC DNA]</scope>
    <source>
        <strain evidence="3 4">NCTC11842</strain>
    </source>
</reference>
<dbReference type="SUPFAM" id="SSF52151">
    <property type="entry name" value="FabD/lysophospholipase-like"/>
    <property type="match status" value="1"/>
</dbReference>
<sequence length="769" mass="86636">MDMRISVALSCWSWLIVIALGSVGCSTEVNQRSTAYSLDFTPTLSSNDPEEPRKIGSDPPRLGLALAGGGTKAAVFSIGVLQGLVESGLMDKVDVISSVSGGGYAAYWYYTRLVFDDPNFEQANATSTEFRQALFLDCIPSRYHNALNIDWQNPKTWPKNQPHPCPQTNNTNLLQLAKDEENKRDDKSQTREDNYRYLLQALEQAEPSKHFGTDPYRYQNYLRGYQDIFSTGRNLFGVYAFDYKPTTEDYRFTNETVEMLPLWIGSIIVNAVTNIAFDWNLNVSSTQYAYAKGIARTYGASVPNCEIDRDACITTFYGNGIRKEGNIELAKSLTFSQLMRAYEVKGAPLWVINATAGEDRKVFDVGAQQDFSFTAYEISPYQHGSGIYGYKEGSLPGLMPFEAVMASAAFFDSQQKVLPLKHRILLNPLQKLGAFDWGRSIRNPVKSDMQYTLHHFLPFPIYLADRFADAKDSMFIHLSDGGMSENLGAYALIRRRVSTLIVSDHSFDRKGSMGDICRLKRGLEKQDLYLLLPGLEHFDKQCSGDPELLTGYDINHWSHPVLAGCIVSKAQAYMNCEKLEEYREEGQYAAHLFVIKPAWGTPPMQDDLETIKKLCSPHHGDLDESTNKAALSKARRTCEQAVIRACTVRNNTDESPMWAGAMPPSCEVYAFLRANIFNEKGIASDGCPYFPQFETKVVTMDSSPWIFGAMRDLATYYTKRVTWFFTEKGTVNEDRFIEELRYQREHQLPLLVNAELSSSKCDPQPGSTL</sequence>
<accession>A0A2X2CC74</accession>
<gene>
    <name evidence="3" type="ORF">NCTC11842_01464</name>
</gene>
<dbReference type="InterPro" id="IPR002641">
    <property type="entry name" value="PNPLA_dom"/>
</dbReference>
<dbReference type="InterPro" id="IPR016035">
    <property type="entry name" value="Acyl_Trfase/lysoPLipase"/>
</dbReference>
<organism evidence="3 4">
    <name type="scientific">Pseudomonas luteola</name>
    <dbReference type="NCBI Taxonomy" id="47886"/>
    <lineage>
        <taxon>Bacteria</taxon>
        <taxon>Pseudomonadati</taxon>
        <taxon>Pseudomonadota</taxon>
        <taxon>Gammaproteobacteria</taxon>
        <taxon>Pseudomonadales</taxon>
        <taxon>Pseudomonadaceae</taxon>
        <taxon>Pseudomonas</taxon>
    </lineage>
</organism>
<dbReference type="EMBL" id="UAUF01000010">
    <property type="protein sequence ID" value="SPZ04944.1"/>
    <property type="molecule type" value="Genomic_DNA"/>
</dbReference>
<feature type="domain" description="PNPLA" evidence="2">
    <location>
        <begin position="64"/>
        <end position="134"/>
    </location>
</feature>
<dbReference type="AlphaFoldDB" id="A0A2X2CC74"/>
<dbReference type="GO" id="GO:0046475">
    <property type="term" value="P:glycerophospholipid catabolic process"/>
    <property type="evidence" value="ECO:0007669"/>
    <property type="project" value="TreeGrafter"/>
</dbReference>
<dbReference type="PANTHER" id="PTHR10728:SF40">
    <property type="entry name" value="PATATIN FAMILY PROTEIN"/>
    <property type="match status" value="1"/>
</dbReference>
<keyword evidence="1" id="KW-0443">Lipid metabolism</keyword>
<protein>
    <submittedName>
        <fullName evidence="3">Patatin-like phospholipase</fullName>
    </submittedName>
</protein>
<evidence type="ECO:0000313" key="4">
    <source>
        <dbReference type="Proteomes" id="UP000250443"/>
    </source>
</evidence>
<dbReference type="PROSITE" id="PS51257">
    <property type="entry name" value="PROKAR_LIPOPROTEIN"/>
    <property type="match status" value="1"/>
</dbReference>
<dbReference type="Pfam" id="PF01734">
    <property type="entry name" value="Patatin"/>
    <property type="match status" value="1"/>
</dbReference>
<dbReference type="Gene3D" id="3.40.1090.10">
    <property type="entry name" value="Cytosolic phospholipase A2 catalytic domain"/>
    <property type="match status" value="1"/>
</dbReference>
<evidence type="ECO:0000256" key="1">
    <source>
        <dbReference type="ARBA" id="ARBA00023098"/>
    </source>
</evidence>
<name>A0A2X2CC74_PSELU</name>
<evidence type="ECO:0000313" key="3">
    <source>
        <dbReference type="EMBL" id="SPZ04944.1"/>
    </source>
</evidence>
<evidence type="ECO:0000259" key="2">
    <source>
        <dbReference type="Pfam" id="PF01734"/>
    </source>
</evidence>